<feature type="compositionally biased region" description="Basic and acidic residues" evidence="1">
    <location>
        <begin position="75"/>
        <end position="89"/>
    </location>
</feature>
<comment type="caution">
    <text evidence="3">The sequence shown here is derived from an EMBL/GenBank/DDBJ whole genome shotgun (WGS) entry which is preliminary data.</text>
</comment>
<dbReference type="CDD" id="cd17470">
    <property type="entry name" value="T3SS_Flik_C"/>
    <property type="match status" value="1"/>
</dbReference>
<keyword evidence="3" id="KW-0969">Cilium</keyword>
<dbReference type="InterPro" id="IPR052563">
    <property type="entry name" value="FliK"/>
</dbReference>
<evidence type="ECO:0000259" key="2">
    <source>
        <dbReference type="Pfam" id="PF02120"/>
    </source>
</evidence>
<feature type="compositionally biased region" description="Low complexity" evidence="1">
    <location>
        <begin position="162"/>
        <end position="178"/>
    </location>
</feature>
<feature type="region of interest" description="Disordered" evidence="1">
    <location>
        <begin position="162"/>
        <end position="182"/>
    </location>
</feature>
<keyword evidence="3" id="KW-0282">Flagellum</keyword>
<feature type="region of interest" description="Disordered" evidence="1">
    <location>
        <begin position="334"/>
        <end position="373"/>
    </location>
</feature>
<reference evidence="3" key="1">
    <citation type="submission" date="2016-10" db="EMBL/GenBank/DDBJ databases">
        <title>Sequence of Gallionella enrichment culture.</title>
        <authorList>
            <person name="Poehlein A."/>
            <person name="Muehling M."/>
            <person name="Daniel R."/>
        </authorList>
    </citation>
    <scope>NUCLEOTIDE SEQUENCE</scope>
</reference>
<organism evidence="3">
    <name type="scientific">mine drainage metagenome</name>
    <dbReference type="NCBI Taxonomy" id="410659"/>
    <lineage>
        <taxon>unclassified sequences</taxon>
        <taxon>metagenomes</taxon>
        <taxon>ecological metagenomes</taxon>
    </lineage>
</organism>
<dbReference type="Gene3D" id="3.30.750.140">
    <property type="match status" value="1"/>
</dbReference>
<accession>A0A1J5SSG5</accession>
<sequence>MNNLPININAQQPAATSKQAANAPESGDAQNSQPFGAVLARQIGTPSAKDAKVDDKLPADALAQLGTDPANIKKSVADSNKKDTTDTRKTATSAADATSTLPTDMLAALLPQAMQTTTSAGNTATKPAGHQSDPAAALAAGASQDKRAVATLKTDVVAGAQKNAAPQTAAATGTSPQARESSFAAALTESLSQPAEKTAANIAMHDAISAQAGAQSNAAATAALQNAAASIAAPLMQPVQATVNTPVGQSKWGDEFSQKVTWIASSGKDQTAELHLNPPQLGPVDVVIKVSGDQATALFTSPHAAVRDVIEQALPRLRDMLADNGIMLGNATVSDQAARDQSQSQSGMQRASASNDNDIRSVSPSANSAARVSQISRHNGIVDTFA</sequence>
<dbReference type="EMBL" id="MLJW01000020">
    <property type="protein sequence ID" value="OIR11466.1"/>
    <property type="molecule type" value="Genomic_DNA"/>
</dbReference>
<proteinExistence type="predicted"/>
<feature type="domain" description="Flagellar hook-length control protein-like C-terminal" evidence="2">
    <location>
        <begin position="266"/>
        <end position="341"/>
    </location>
</feature>
<protein>
    <submittedName>
        <fullName evidence="3">Flagellar hook-length control protein</fullName>
    </submittedName>
</protein>
<dbReference type="PANTHER" id="PTHR37533">
    <property type="entry name" value="FLAGELLAR HOOK-LENGTH CONTROL PROTEIN"/>
    <property type="match status" value="1"/>
</dbReference>
<feature type="compositionally biased region" description="Low complexity" evidence="1">
    <location>
        <begin position="334"/>
        <end position="346"/>
    </location>
</feature>
<feature type="compositionally biased region" description="Polar residues" evidence="1">
    <location>
        <begin position="1"/>
        <end position="20"/>
    </location>
</feature>
<dbReference type="InterPro" id="IPR021136">
    <property type="entry name" value="Flagellar_hook_control-like_C"/>
</dbReference>
<feature type="compositionally biased region" description="Polar residues" evidence="1">
    <location>
        <begin position="347"/>
        <end position="373"/>
    </location>
</feature>
<dbReference type="Pfam" id="PF02120">
    <property type="entry name" value="Flg_hook"/>
    <property type="match status" value="1"/>
</dbReference>
<evidence type="ECO:0000313" key="3">
    <source>
        <dbReference type="EMBL" id="OIR11466.1"/>
    </source>
</evidence>
<keyword evidence="3" id="KW-0966">Cell projection</keyword>
<dbReference type="PANTHER" id="PTHR37533:SF2">
    <property type="entry name" value="FLAGELLAR HOOK-LENGTH CONTROL PROTEIN"/>
    <property type="match status" value="1"/>
</dbReference>
<evidence type="ECO:0000256" key="1">
    <source>
        <dbReference type="SAM" id="MobiDB-lite"/>
    </source>
</evidence>
<feature type="compositionally biased region" description="Basic and acidic residues" evidence="1">
    <location>
        <begin position="49"/>
        <end position="58"/>
    </location>
</feature>
<dbReference type="AlphaFoldDB" id="A0A1J5SSG5"/>
<gene>
    <name evidence="3" type="primary">fliK_2</name>
    <name evidence="3" type="ORF">GALL_69590</name>
</gene>
<feature type="region of interest" description="Disordered" evidence="1">
    <location>
        <begin position="117"/>
        <end position="141"/>
    </location>
</feature>
<dbReference type="InterPro" id="IPR038610">
    <property type="entry name" value="FliK-like_C_sf"/>
</dbReference>
<name>A0A1J5SSG5_9ZZZZ</name>
<feature type="region of interest" description="Disordered" evidence="1">
    <location>
        <begin position="1"/>
        <end position="98"/>
    </location>
</feature>